<sequence length="456" mass="52502">MENYDLENSALHRKLQSKNDALKIMRAEVERFRTERDQFKLMAETVQMRYTAMKNSLENSEYNDTFGTSSSTLGFLLNQTREKNIALQTETETLKQKLYELQGDIKLLRNKNLEMTKLLKIKESKSKEQDIDELQKQWNEEKSKLIDQLENLKKKNAQQQFDFRSLLDEKEEIVTERDAFKCKAHRLNHELNVTLKGNDSIDIDSLILENKFLQERVINLESELQHLKKSSSKMQTLLEQKKVKGIIKLGDDRNNQMIMSHKQVKKLLNEGTVSELPLKASTITDLKALCLALLDNLNDKSTALSHQKKTNRLLAAKIATLEQKISKFSGNAKSDSLLSPAQFLLSGYTSSKVDEDLRLIKEEVLHKNGIFGESSESNKSLMSSEIETQSMSDISTELRHLSYIKILNDEEINDDIEEEIEDCESQLKLEEQSTELPDLPPEIQKLVDEAMNNSEK</sequence>
<organism evidence="4 5">
    <name type="scientific">Polypedilum vanderplanki</name>
    <name type="common">Sleeping chironomid midge</name>
    <dbReference type="NCBI Taxonomy" id="319348"/>
    <lineage>
        <taxon>Eukaryota</taxon>
        <taxon>Metazoa</taxon>
        <taxon>Ecdysozoa</taxon>
        <taxon>Arthropoda</taxon>
        <taxon>Hexapoda</taxon>
        <taxon>Insecta</taxon>
        <taxon>Pterygota</taxon>
        <taxon>Neoptera</taxon>
        <taxon>Endopterygota</taxon>
        <taxon>Diptera</taxon>
        <taxon>Nematocera</taxon>
        <taxon>Chironomoidea</taxon>
        <taxon>Chironomidae</taxon>
        <taxon>Chironominae</taxon>
        <taxon>Polypedilum</taxon>
        <taxon>Polypedilum</taxon>
    </lineage>
</organism>
<evidence type="ECO:0000256" key="1">
    <source>
        <dbReference type="ARBA" id="ARBA00005872"/>
    </source>
</evidence>
<evidence type="ECO:0000313" key="5">
    <source>
        <dbReference type="Proteomes" id="UP001107558"/>
    </source>
</evidence>
<keyword evidence="5" id="KW-1185">Reference proteome</keyword>
<comment type="caution">
    <text evidence="4">The sequence shown here is derived from an EMBL/GenBank/DDBJ whole genome shotgun (WGS) entry which is preliminary data.</text>
</comment>
<dbReference type="Proteomes" id="UP001107558">
    <property type="component" value="Chromosome 1"/>
</dbReference>
<evidence type="ECO:0000313" key="4">
    <source>
        <dbReference type="EMBL" id="KAG5681037.1"/>
    </source>
</evidence>
<name>A0A9J6CGF6_POLVA</name>
<accession>A0A9J6CGF6</accession>
<feature type="coiled-coil region" evidence="3">
    <location>
        <begin position="124"/>
        <end position="169"/>
    </location>
</feature>
<reference evidence="4" key="1">
    <citation type="submission" date="2021-03" db="EMBL/GenBank/DDBJ databases">
        <title>Chromosome level genome of the anhydrobiotic midge Polypedilum vanderplanki.</title>
        <authorList>
            <person name="Yoshida Y."/>
            <person name="Kikawada T."/>
            <person name="Gusev O."/>
        </authorList>
    </citation>
    <scope>NUCLEOTIDE SEQUENCE</scope>
    <source>
        <strain evidence="4">NIAS01</strain>
        <tissue evidence="4">Whole body or cell culture</tissue>
    </source>
</reference>
<dbReference type="OrthoDB" id="5917629at2759"/>
<feature type="coiled-coil region" evidence="3">
    <location>
        <begin position="203"/>
        <end position="230"/>
    </location>
</feature>
<evidence type="ECO:0008006" key="6">
    <source>
        <dbReference type="Google" id="ProtNLM"/>
    </source>
</evidence>
<dbReference type="PANTHER" id="PTHR21682">
    <property type="entry name" value="COILED-COIL DOMAIN-CONTAINING PROTEIN 149"/>
    <property type="match status" value="1"/>
</dbReference>
<evidence type="ECO:0000256" key="3">
    <source>
        <dbReference type="SAM" id="Coils"/>
    </source>
</evidence>
<dbReference type="Pfam" id="PF09789">
    <property type="entry name" value="CC149"/>
    <property type="match status" value="1"/>
</dbReference>
<comment type="similarity">
    <text evidence="1">Belongs to the CCDC149 family.</text>
</comment>
<dbReference type="InterPro" id="IPR019179">
    <property type="entry name" value="CC149"/>
</dbReference>
<proteinExistence type="inferred from homology"/>
<dbReference type="AlphaFoldDB" id="A0A9J6CGF6"/>
<evidence type="ECO:0000256" key="2">
    <source>
        <dbReference type="ARBA" id="ARBA00023054"/>
    </source>
</evidence>
<feature type="coiled-coil region" evidence="3">
    <location>
        <begin position="406"/>
        <end position="433"/>
    </location>
</feature>
<dbReference type="EMBL" id="JADBJN010000001">
    <property type="protein sequence ID" value="KAG5681037.1"/>
    <property type="molecule type" value="Genomic_DNA"/>
</dbReference>
<dbReference type="PANTHER" id="PTHR21682:SF2">
    <property type="entry name" value="COILED-COIL DOMAIN-CONTAINING PROTEIN 149"/>
    <property type="match status" value="1"/>
</dbReference>
<gene>
    <name evidence="4" type="ORF">PVAND_010503</name>
</gene>
<protein>
    <recommendedName>
        <fullName evidence="6">Coiled-coil domain-containing protein</fullName>
    </recommendedName>
</protein>
<keyword evidence="2 3" id="KW-0175">Coiled coil</keyword>